<dbReference type="Gene3D" id="1.10.510.10">
    <property type="entry name" value="Transferase(Phosphotransferase) domain 1"/>
    <property type="match status" value="1"/>
</dbReference>
<dbReference type="PROSITE" id="PS51285">
    <property type="entry name" value="AGC_KINASE_CTER"/>
    <property type="match status" value="1"/>
</dbReference>
<dbReference type="PROSITE" id="PS00108">
    <property type="entry name" value="PROTEIN_KINASE_ST"/>
    <property type="match status" value="1"/>
</dbReference>
<dbReference type="GO" id="GO:0007476">
    <property type="term" value="P:imaginal disc-derived wing morphogenesis"/>
    <property type="evidence" value="ECO:0007669"/>
    <property type="project" value="UniProtKB-ARBA"/>
</dbReference>
<dbReference type="SUPFAM" id="SSF56112">
    <property type="entry name" value="Protein kinase-like (PK-like)"/>
    <property type="match status" value="1"/>
</dbReference>
<accession>A0A9J6BCK4</accession>
<evidence type="ECO:0008006" key="12">
    <source>
        <dbReference type="Google" id="ProtNLM"/>
    </source>
</evidence>
<organism evidence="10 11">
    <name type="scientific">Polypedilum vanderplanki</name>
    <name type="common">Sleeping chironomid midge</name>
    <dbReference type="NCBI Taxonomy" id="319348"/>
    <lineage>
        <taxon>Eukaryota</taxon>
        <taxon>Metazoa</taxon>
        <taxon>Ecdysozoa</taxon>
        <taxon>Arthropoda</taxon>
        <taxon>Hexapoda</taxon>
        <taxon>Insecta</taxon>
        <taxon>Pterygota</taxon>
        <taxon>Neoptera</taxon>
        <taxon>Endopterygota</taxon>
        <taxon>Diptera</taxon>
        <taxon>Nematocera</taxon>
        <taxon>Chironomoidea</taxon>
        <taxon>Chironomidae</taxon>
        <taxon>Chironominae</taxon>
        <taxon>Polypedilum</taxon>
        <taxon>Polypedilum</taxon>
    </lineage>
</organism>
<dbReference type="Gene3D" id="3.30.200.20">
    <property type="entry name" value="Phosphorylase Kinase, domain 1"/>
    <property type="match status" value="1"/>
</dbReference>
<keyword evidence="3 6" id="KW-0547">Nucleotide-binding</keyword>
<dbReference type="GO" id="GO:0005952">
    <property type="term" value="C:cAMP-dependent protein kinase complex"/>
    <property type="evidence" value="ECO:0007669"/>
    <property type="project" value="TreeGrafter"/>
</dbReference>
<evidence type="ECO:0000256" key="3">
    <source>
        <dbReference type="ARBA" id="ARBA00022741"/>
    </source>
</evidence>
<dbReference type="OrthoDB" id="63267at2759"/>
<dbReference type="SMART" id="SM00220">
    <property type="entry name" value="S_TKc"/>
    <property type="match status" value="1"/>
</dbReference>
<dbReference type="GO" id="GO:0005829">
    <property type="term" value="C:cytosol"/>
    <property type="evidence" value="ECO:0007669"/>
    <property type="project" value="TreeGrafter"/>
</dbReference>
<keyword evidence="1 7" id="KW-0723">Serine/threonine-protein kinase</keyword>
<dbReference type="PANTHER" id="PTHR24353:SF37">
    <property type="entry name" value="CAMP-DEPENDENT PROTEIN KINASE CATALYTIC SUBUNIT PRKX"/>
    <property type="match status" value="1"/>
</dbReference>
<dbReference type="InterPro" id="IPR011009">
    <property type="entry name" value="Kinase-like_dom_sf"/>
</dbReference>
<comment type="similarity">
    <text evidence="7">Belongs to the protein kinase superfamily.</text>
</comment>
<comment type="caution">
    <text evidence="10">The sequence shown here is derived from an EMBL/GenBank/DDBJ whole genome shotgun (WGS) entry which is preliminary data.</text>
</comment>
<keyword evidence="5 6" id="KW-0067">ATP-binding</keyword>
<dbReference type="PROSITE" id="PS00107">
    <property type="entry name" value="PROTEIN_KINASE_ATP"/>
    <property type="match status" value="1"/>
</dbReference>
<evidence type="ECO:0000313" key="11">
    <source>
        <dbReference type="Proteomes" id="UP001107558"/>
    </source>
</evidence>
<keyword evidence="2" id="KW-0808">Transferase</keyword>
<dbReference type="GO" id="GO:0004691">
    <property type="term" value="F:cAMP-dependent protein kinase activity"/>
    <property type="evidence" value="ECO:0007669"/>
    <property type="project" value="TreeGrafter"/>
</dbReference>
<dbReference type="PANTHER" id="PTHR24353">
    <property type="entry name" value="CYCLIC NUCLEOTIDE-DEPENDENT PROTEIN KINASE"/>
    <property type="match status" value="1"/>
</dbReference>
<evidence type="ECO:0000256" key="2">
    <source>
        <dbReference type="ARBA" id="ARBA00022679"/>
    </source>
</evidence>
<dbReference type="GO" id="GO:0005524">
    <property type="term" value="F:ATP binding"/>
    <property type="evidence" value="ECO:0007669"/>
    <property type="project" value="UniProtKB-UniRule"/>
</dbReference>
<dbReference type="InterPro" id="IPR017441">
    <property type="entry name" value="Protein_kinase_ATP_BS"/>
</dbReference>
<evidence type="ECO:0000256" key="7">
    <source>
        <dbReference type="RuleBase" id="RU000304"/>
    </source>
</evidence>
<keyword evidence="4" id="KW-0418">Kinase</keyword>
<dbReference type="PROSITE" id="PS50011">
    <property type="entry name" value="PROTEIN_KINASE_DOM"/>
    <property type="match status" value="1"/>
</dbReference>
<dbReference type="InterPro" id="IPR008271">
    <property type="entry name" value="Ser/Thr_kinase_AS"/>
</dbReference>
<dbReference type="Pfam" id="PF00069">
    <property type="entry name" value="Pkinase"/>
    <property type="match status" value="1"/>
</dbReference>
<evidence type="ECO:0000313" key="10">
    <source>
        <dbReference type="EMBL" id="KAG5667593.1"/>
    </source>
</evidence>
<name>A0A9J6BCK4_POLVA</name>
<evidence type="ECO:0000256" key="4">
    <source>
        <dbReference type="ARBA" id="ARBA00022777"/>
    </source>
</evidence>
<feature type="binding site" evidence="6">
    <location>
        <position position="53"/>
    </location>
    <ligand>
        <name>ATP</name>
        <dbReference type="ChEBI" id="CHEBI:30616"/>
    </ligand>
</feature>
<dbReference type="FunFam" id="1.10.510.10:FF:000005">
    <property type="entry name" value="cAMP-dependent protein kinase catalytic subunit alpha"/>
    <property type="match status" value="1"/>
</dbReference>
<gene>
    <name evidence="10" type="ORF">PVAND_015569</name>
</gene>
<proteinExistence type="inferred from homology"/>
<dbReference type="InterPro" id="IPR000961">
    <property type="entry name" value="AGC-kinase_C"/>
</dbReference>
<evidence type="ECO:0000256" key="6">
    <source>
        <dbReference type="PROSITE-ProRule" id="PRU10141"/>
    </source>
</evidence>
<evidence type="ECO:0000256" key="1">
    <source>
        <dbReference type="ARBA" id="ARBA00022527"/>
    </source>
</evidence>
<keyword evidence="11" id="KW-1185">Reference proteome</keyword>
<feature type="domain" description="AGC-kinase C-terminal" evidence="9">
    <location>
        <begin position="279"/>
        <end position="330"/>
    </location>
</feature>
<evidence type="ECO:0000259" key="9">
    <source>
        <dbReference type="PROSITE" id="PS51285"/>
    </source>
</evidence>
<evidence type="ECO:0000259" key="8">
    <source>
        <dbReference type="PROSITE" id="PS50011"/>
    </source>
</evidence>
<dbReference type="InterPro" id="IPR000719">
    <property type="entry name" value="Prot_kinase_dom"/>
</dbReference>
<dbReference type="EMBL" id="JADBJN010000004">
    <property type="protein sequence ID" value="KAG5667593.1"/>
    <property type="molecule type" value="Genomic_DNA"/>
</dbReference>
<dbReference type="AlphaFoldDB" id="A0A9J6BCK4"/>
<dbReference type="Proteomes" id="UP001107558">
    <property type="component" value="Chromosome 4"/>
</dbReference>
<evidence type="ECO:0000256" key="5">
    <source>
        <dbReference type="ARBA" id="ARBA00022840"/>
    </source>
</evidence>
<protein>
    <recommendedName>
        <fullName evidence="12">cAMP-dependent protein kinase catalytic subunit</fullName>
    </recommendedName>
</protein>
<sequence>MSSQFFTLNCKTKPEQSSTEEKSFDVLKIVGTGTFGKVVLCKEINENAFYAIKVLSIHHIVNKKQIEHVKSERNILLEISHPFIVSMRFFARDLKNIYLGFEFIDGGELFSYLRKIKKFDSPTANFYAREILLALEYLHSLSIIYRDLKPENLMLDHEGHLKITDFGFSKKLKDRTWTLCGTMEYLAPEIIQNRGHNKGVDFWAFGILIFEMLVGKPPFRGEDFYAVQDLILNRKIEWPKNFDLVAKDLIKKLLTVDRTKRLGCMRNGAKDIKSHRWFSEVNWTDVYNRKYDPPIKPKTGTLTTNFEDYGDNFGDDEEYELEDNDIFNDF</sequence>
<feature type="domain" description="Protein kinase" evidence="8">
    <location>
        <begin position="24"/>
        <end position="278"/>
    </location>
</feature>
<reference evidence="10" key="1">
    <citation type="submission" date="2021-03" db="EMBL/GenBank/DDBJ databases">
        <title>Chromosome level genome of the anhydrobiotic midge Polypedilum vanderplanki.</title>
        <authorList>
            <person name="Yoshida Y."/>
            <person name="Kikawada T."/>
            <person name="Gusev O."/>
        </authorList>
    </citation>
    <scope>NUCLEOTIDE SEQUENCE</scope>
    <source>
        <strain evidence="10">NIAS01</strain>
        <tissue evidence="10">Whole body or cell culture</tissue>
    </source>
</reference>